<comment type="catalytic activity">
    <reaction evidence="5 8">
        <text>a 2'-deoxycytidine in DNA + S-adenosyl-L-methionine = a 5-methyl-2'-deoxycytidine in DNA + S-adenosyl-L-homocysteine + H(+)</text>
        <dbReference type="Rhea" id="RHEA:13681"/>
        <dbReference type="Rhea" id="RHEA-COMP:11369"/>
        <dbReference type="Rhea" id="RHEA-COMP:11370"/>
        <dbReference type="ChEBI" id="CHEBI:15378"/>
        <dbReference type="ChEBI" id="CHEBI:57856"/>
        <dbReference type="ChEBI" id="CHEBI:59789"/>
        <dbReference type="ChEBI" id="CHEBI:85452"/>
        <dbReference type="ChEBI" id="CHEBI:85454"/>
        <dbReference type="EC" id="2.1.1.37"/>
    </reaction>
</comment>
<protein>
    <recommendedName>
        <fullName evidence="8">Cytosine-specific methyltransferase</fullName>
        <ecNumber evidence="8">2.1.1.37</ecNumber>
    </recommendedName>
</protein>
<evidence type="ECO:0000256" key="2">
    <source>
        <dbReference type="ARBA" id="ARBA00022679"/>
    </source>
</evidence>
<keyword evidence="2 6" id="KW-0808">Transferase</keyword>
<name>A0A2T6AT71_9RHOB</name>
<dbReference type="GO" id="GO:0032259">
    <property type="term" value="P:methylation"/>
    <property type="evidence" value="ECO:0007669"/>
    <property type="project" value="UniProtKB-KW"/>
</dbReference>
<dbReference type="NCBIfam" id="TIGR00675">
    <property type="entry name" value="dcm"/>
    <property type="match status" value="1"/>
</dbReference>
<dbReference type="Gene3D" id="3.90.120.10">
    <property type="entry name" value="DNA Methylase, subunit A, domain 2"/>
    <property type="match status" value="1"/>
</dbReference>
<dbReference type="InterPro" id="IPR029063">
    <property type="entry name" value="SAM-dependent_MTases_sf"/>
</dbReference>
<keyword evidence="4" id="KW-0680">Restriction system</keyword>
<feature type="active site" evidence="6">
    <location>
        <position position="85"/>
    </location>
</feature>
<dbReference type="Gene3D" id="3.40.50.150">
    <property type="entry name" value="Vaccinia Virus protein VP39"/>
    <property type="match status" value="1"/>
</dbReference>
<dbReference type="AlphaFoldDB" id="A0A2T6AT71"/>
<dbReference type="InterPro" id="IPR001525">
    <property type="entry name" value="C5_MeTfrase"/>
</dbReference>
<gene>
    <name evidence="9" type="ORF">C8N34_11438</name>
</gene>
<evidence type="ECO:0000256" key="8">
    <source>
        <dbReference type="RuleBase" id="RU000417"/>
    </source>
</evidence>
<dbReference type="OrthoDB" id="9813719at2"/>
<dbReference type="SUPFAM" id="SSF53335">
    <property type="entry name" value="S-adenosyl-L-methionine-dependent methyltransferases"/>
    <property type="match status" value="1"/>
</dbReference>
<proteinExistence type="inferred from homology"/>
<dbReference type="GO" id="GO:0009307">
    <property type="term" value="P:DNA restriction-modification system"/>
    <property type="evidence" value="ECO:0007669"/>
    <property type="project" value="UniProtKB-KW"/>
</dbReference>
<evidence type="ECO:0000256" key="7">
    <source>
        <dbReference type="RuleBase" id="RU000416"/>
    </source>
</evidence>
<evidence type="ECO:0000256" key="5">
    <source>
        <dbReference type="ARBA" id="ARBA00047422"/>
    </source>
</evidence>
<comment type="caution">
    <text evidence="9">The sequence shown here is derived from an EMBL/GenBank/DDBJ whole genome shotgun (WGS) entry which is preliminary data.</text>
</comment>
<dbReference type="GO" id="GO:0003886">
    <property type="term" value="F:DNA (cytosine-5-)-methyltransferase activity"/>
    <property type="evidence" value="ECO:0007669"/>
    <property type="project" value="UniProtKB-EC"/>
</dbReference>
<keyword evidence="10" id="KW-1185">Reference proteome</keyword>
<dbReference type="GO" id="GO:0003677">
    <property type="term" value="F:DNA binding"/>
    <property type="evidence" value="ECO:0007669"/>
    <property type="project" value="TreeGrafter"/>
</dbReference>
<keyword evidence="1 6" id="KW-0489">Methyltransferase</keyword>
<evidence type="ECO:0000256" key="6">
    <source>
        <dbReference type="PROSITE-ProRule" id="PRU01016"/>
    </source>
</evidence>
<reference evidence="9 10" key="1">
    <citation type="submission" date="2018-04" db="EMBL/GenBank/DDBJ databases">
        <title>Genomic Encyclopedia of Archaeal and Bacterial Type Strains, Phase II (KMG-II): from individual species to whole genera.</title>
        <authorList>
            <person name="Goeker M."/>
        </authorList>
    </citation>
    <scope>NUCLEOTIDE SEQUENCE [LARGE SCALE GENOMIC DNA]</scope>
    <source>
        <strain evidence="9 10">DSM 21823</strain>
    </source>
</reference>
<evidence type="ECO:0000313" key="10">
    <source>
        <dbReference type="Proteomes" id="UP000244224"/>
    </source>
</evidence>
<evidence type="ECO:0000313" key="9">
    <source>
        <dbReference type="EMBL" id="PTX47018.1"/>
    </source>
</evidence>
<dbReference type="Pfam" id="PF00145">
    <property type="entry name" value="DNA_methylase"/>
    <property type="match status" value="2"/>
</dbReference>
<dbReference type="Proteomes" id="UP000244224">
    <property type="component" value="Unassembled WGS sequence"/>
</dbReference>
<evidence type="ECO:0000256" key="4">
    <source>
        <dbReference type="ARBA" id="ARBA00022747"/>
    </source>
</evidence>
<sequence>MSKYSVVSMFSGCGGMDLGLLGGFDYLGKRFKKNPFDIVWSNDLNKYACDTYEHNLKHKIHVGSIWDHIDTMPGSCDLLIGGFPCQDISINGKRRGIAGERSGLYRAMVEAVKRMRPKMFVAENVRGLLYAYNRESLETVISDFSELGYDVTYKLYLTADYGVPQSRERVLIVGVLGGAAPFVEPEPVTPKGAWIGSRKAIQDLEDVSQDKEFSHVWSLAKRTGDQGGRVLNPERPSPTIRAECHGNNSFHYSLPRRISMREAARFQSFPDNFIFKARLRETERMIGNAVPPVFAWHVAQSIRATLDAFETVTQIDKVLVAAE</sequence>
<evidence type="ECO:0000256" key="1">
    <source>
        <dbReference type="ARBA" id="ARBA00022603"/>
    </source>
</evidence>
<dbReference type="PROSITE" id="PS00094">
    <property type="entry name" value="C5_MTASE_1"/>
    <property type="match status" value="1"/>
</dbReference>
<dbReference type="PANTHER" id="PTHR10629:SF52">
    <property type="entry name" value="DNA (CYTOSINE-5)-METHYLTRANSFERASE 1"/>
    <property type="match status" value="1"/>
</dbReference>
<dbReference type="InterPro" id="IPR050390">
    <property type="entry name" value="C5-Methyltransferase"/>
</dbReference>
<dbReference type="EMBL" id="QBKP01000014">
    <property type="protein sequence ID" value="PTX47018.1"/>
    <property type="molecule type" value="Genomic_DNA"/>
</dbReference>
<dbReference type="PRINTS" id="PR00105">
    <property type="entry name" value="C5METTRFRASE"/>
</dbReference>
<evidence type="ECO:0000256" key="3">
    <source>
        <dbReference type="ARBA" id="ARBA00022691"/>
    </source>
</evidence>
<comment type="similarity">
    <text evidence="6 7">Belongs to the class I-like SAM-binding methyltransferase superfamily. C5-methyltransferase family.</text>
</comment>
<organism evidence="9 10">
    <name type="scientific">Gemmobacter caeni</name>
    <dbReference type="NCBI Taxonomy" id="589035"/>
    <lineage>
        <taxon>Bacteria</taxon>
        <taxon>Pseudomonadati</taxon>
        <taxon>Pseudomonadota</taxon>
        <taxon>Alphaproteobacteria</taxon>
        <taxon>Rhodobacterales</taxon>
        <taxon>Paracoccaceae</taxon>
        <taxon>Gemmobacter</taxon>
    </lineage>
</organism>
<dbReference type="PROSITE" id="PS51679">
    <property type="entry name" value="SAM_MT_C5"/>
    <property type="match status" value="1"/>
</dbReference>
<dbReference type="InterPro" id="IPR018117">
    <property type="entry name" value="C5_DNA_meth_AS"/>
</dbReference>
<dbReference type="EC" id="2.1.1.37" evidence="8"/>
<dbReference type="GO" id="GO:0044027">
    <property type="term" value="P:negative regulation of gene expression via chromosomal CpG island methylation"/>
    <property type="evidence" value="ECO:0007669"/>
    <property type="project" value="TreeGrafter"/>
</dbReference>
<keyword evidence="3 6" id="KW-0949">S-adenosyl-L-methionine</keyword>
<dbReference type="RefSeq" id="WP_108130030.1">
    <property type="nucleotide sequence ID" value="NZ_QBKP01000014.1"/>
</dbReference>
<dbReference type="PANTHER" id="PTHR10629">
    <property type="entry name" value="CYTOSINE-SPECIFIC METHYLTRANSFERASE"/>
    <property type="match status" value="1"/>
</dbReference>
<accession>A0A2T6AT71</accession>